<dbReference type="PANTHER" id="PTHR47290:SF5">
    <property type="entry name" value="OS12G0479100 PROTEIN"/>
    <property type="match status" value="1"/>
</dbReference>
<dbReference type="Gramene" id="PUZ67098">
    <property type="protein sequence ID" value="PUZ67098"/>
    <property type="gene ID" value="GQ55_3G405000"/>
</dbReference>
<dbReference type="Gene3D" id="3.10.20.90">
    <property type="entry name" value="Phosphatidylinositol 3-kinase Catalytic Subunit, Chain A, domain 1"/>
    <property type="match status" value="1"/>
</dbReference>
<dbReference type="Proteomes" id="UP000244336">
    <property type="component" value="Chromosome 3"/>
</dbReference>
<feature type="compositionally biased region" description="Low complexity" evidence="1">
    <location>
        <begin position="157"/>
        <end position="171"/>
    </location>
</feature>
<feature type="compositionally biased region" description="Low complexity" evidence="1">
    <location>
        <begin position="125"/>
        <end position="138"/>
    </location>
</feature>
<protein>
    <submittedName>
        <fullName evidence="2">Uncharacterized protein</fullName>
    </submittedName>
</protein>
<accession>A0A2T7EH03</accession>
<sequence>MCTSNGRACVPYMKGTPAPLNILLPLSSCLHLLRSSSCSWCRPRRGATPQERRRHERMVTLLRPHRHTHGPAAVSVRLSSRSQRHQPPPSPSAPCRSSSVLRPMAQDPSHPHRQSKDTAAPPPQQQQEPEQPEIAPHQPAAPPQPHQPPRDVVVQEAASTSSSTGSDAGSSWLQLGIGPSSTSPPPPPSSRRKRQRTDDAAGPSTSVQPAAPPAPPQLQLSLQPGPSSSSPAAAVGAVVAAAPPPPAHEAGTWFLLRAAQNQRREPPLPQIARSYLRVSRDGRMTVRVVMRYLVNKLALDDDSQLEITCRGQRLLPTMTLQQVRDTIWRPVPAEAAAVLPAPGSPSTNQIMTLYYGRS</sequence>
<evidence type="ECO:0000313" key="3">
    <source>
        <dbReference type="Proteomes" id="UP000244336"/>
    </source>
</evidence>
<dbReference type="STRING" id="1504633.A0A2T7EH03"/>
<feature type="compositionally biased region" description="Low complexity" evidence="1">
    <location>
        <begin position="217"/>
        <end position="231"/>
    </location>
</feature>
<dbReference type="PANTHER" id="PTHR47290">
    <property type="entry name" value="RING FINGER PROTEIN"/>
    <property type="match status" value="1"/>
</dbReference>
<name>A0A2T7EH03_9POAL</name>
<dbReference type="EMBL" id="CM009751">
    <property type="protein sequence ID" value="PUZ67098.1"/>
    <property type="molecule type" value="Genomic_DNA"/>
</dbReference>
<evidence type="ECO:0000256" key="1">
    <source>
        <dbReference type="SAM" id="MobiDB-lite"/>
    </source>
</evidence>
<proteinExistence type="predicted"/>
<dbReference type="InterPro" id="IPR044171">
    <property type="entry name" value="LAX2-like"/>
</dbReference>
<organism evidence="2 3">
    <name type="scientific">Panicum hallii var. hallii</name>
    <dbReference type="NCBI Taxonomy" id="1504633"/>
    <lineage>
        <taxon>Eukaryota</taxon>
        <taxon>Viridiplantae</taxon>
        <taxon>Streptophyta</taxon>
        <taxon>Embryophyta</taxon>
        <taxon>Tracheophyta</taxon>
        <taxon>Spermatophyta</taxon>
        <taxon>Magnoliopsida</taxon>
        <taxon>Liliopsida</taxon>
        <taxon>Poales</taxon>
        <taxon>Poaceae</taxon>
        <taxon>PACMAD clade</taxon>
        <taxon>Panicoideae</taxon>
        <taxon>Panicodae</taxon>
        <taxon>Paniceae</taxon>
        <taxon>Panicinae</taxon>
        <taxon>Panicum</taxon>
        <taxon>Panicum sect. Panicum</taxon>
    </lineage>
</organism>
<gene>
    <name evidence="2" type="ORF">GQ55_3G405000</name>
</gene>
<dbReference type="AlphaFoldDB" id="A0A2T7EH03"/>
<dbReference type="OrthoDB" id="1932457at2759"/>
<keyword evidence="3" id="KW-1185">Reference proteome</keyword>
<evidence type="ECO:0000313" key="2">
    <source>
        <dbReference type="EMBL" id="PUZ67098.1"/>
    </source>
</evidence>
<reference evidence="2 3" key="1">
    <citation type="submission" date="2018-04" db="EMBL/GenBank/DDBJ databases">
        <title>WGS assembly of Panicum hallii var. hallii HAL2.</title>
        <authorList>
            <person name="Lovell J."/>
            <person name="Jenkins J."/>
            <person name="Lowry D."/>
            <person name="Mamidi S."/>
            <person name="Sreedasyam A."/>
            <person name="Weng X."/>
            <person name="Barry K."/>
            <person name="Bonette J."/>
            <person name="Campitelli B."/>
            <person name="Daum C."/>
            <person name="Gordon S."/>
            <person name="Gould B."/>
            <person name="Lipzen A."/>
            <person name="MacQueen A."/>
            <person name="Palacio-Mejia J."/>
            <person name="Plott C."/>
            <person name="Shakirov E."/>
            <person name="Shu S."/>
            <person name="Yoshinaga Y."/>
            <person name="Zane M."/>
            <person name="Rokhsar D."/>
            <person name="Grimwood J."/>
            <person name="Schmutz J."/>
            <person name="Juenger T."/>
        </authorList>
    </citation>
    <scope>NUCLEOTIDE SEQUENCE [LARGE SCALE GENOMIC DNA]</scope>
    <source>
        <strain evidence="3">cv. HAL2</strain>
    </source>
</reference>
<feature type="region of interest" description="Disordered" evidence="1">
    <location>
        <begin position="63"/>
        <end position="231"/>
    </location>
</feature>